<organism evidence="2">
    <name type="scientific">Escherichia coli</name>
    <dbReference type="NCBI Taxonomy" id="562"/>
    <lineage>
        <taxon>Bacteria</taxon>
        <taxon>Pseudomonadati</taxon>
        <taxon>Pseudomonadota</taxon>
        <taxon>Gammaproteobacteria</taxon>
        <taxon>Enterobacterales</taxon>
        <taxon>Enterobacteriaceae</taxon>
        <taxon>Escherichia</taxon>
    </lineage>
</organism>
<dbReference type="EMBL" id="MW390533">
    <property type="protein sequence ID" value="QQZ47374.1"/>
    <property type="molecule type" value="Genomic_DNA"/>
</dbReference>
<reference evidence="2" key="1">
    <citation type="journal article" date="2021" name="Sci. Rep.">
        <title>Antibiotic resistance plasmid composition and architecture in Escherichia coli isolates from meat.</title>
        <authorList>
            <person name="Darphorn T.S."/>
            <person name="Bel K."/>
            <person name="Koenders-van Sint Anneland B.B."/>
            <person name="Brul S."/>
            <person name="Ter Kuile B.H."/>
        </authorList>
    </citation>
    <scope>NUCLEOTIDE SEQUENCE</scope>
    <source>
        <strain evidence="2">ESBL3215</strain>
    </source>
</reference>
<evidence type="ECO:0000256" key="1">
    <source>
        <dbReference type="SAM" id="Phobius"/>
    </source>
</evidence>
<accession>A0A7U1HRT5</accession>
<keyword evidence="1" id="KW-0472">Membrane</keyword>
<feature type="transmembrane region" description="Helical" evidence="1">
    <location>
        <begin position="42"/>
        <end position="66"/>
    </location>
</feature>
<sequence length="68" mass="7866">MTSLRLQAGFKTFFDNVFQRPVSRLRSANICLIRRFSSSGSLIFYIRSFHAVISGMLHLLLLRFIAMI</sequence>
<name>A0A7U1HRT5_ECOLX</name>
<evidence type="ECO:0000313" key="2">
    <source>
        <dbReference type="EMBL" id="QQZ47374.1"/>
    </source>
</evidence>
<proteinExistence type="predicted"/>
<dbReference type="AlphaFoldDB" id="A0A7U1HRT5"/>
<protein>
    <submittedName>
        <fullName evidence="2">Uncharacterized protein</fullName>
    </submittedName>
</protein>
<keyword evidence="1" id="KW-1133">Transmembrane helix</keyword>
<keyword evidence="2" id="KW-0614">Plasmid</keyword>
<keyword evidence="1" id="KW-0812">Transmembrane</keyword>
<geneLocation type="plasmid" evidence="2">
    <name>pESBL3215-IncF</name>
</geneLocation>